<organism evidence="11 12">
    <name type="scientific">Thermococcus gammatolerans (strain DSM 15229 / JCM 11827 / EJ3)</name>
    <dbReference type="NCBI Taxonomy" id="593117"/>
    <lineage>
        <taxon>Archaea</taxon>
        <taxon>Methanobacteriati</taxon>
        <taxon>Methanobacteriota</taxon>
        <taxon>Thermococci</taxon>
        <taxon>Thermococcales</taxon>
        <taxon>Thermococcaceae</taxon>
        <taxon>Thermococcus</taxon>
    </lineage>
</organism>
<feature type="transmembrane region" description="Helical" evidence="7">
    <location>
        <begin position="24"/>
        <end position="46"/>
    </location>
</feature>
<dbReference type="EMBL" id="CP001398">
    <property type="protein sequence ID" value="ACS33509.1"/>
    <property type="molecule type" value="Genomic_DNA"/>
</dbReference>
<feature type="transmembrane region" description="Helical" evidence="7">
    <location>
        <begin position="141"/>
        <end position="161"/>
    </location>
</feature>
<feature type="transmembrane region" description="Helical" evidence="7">
    <location>
        <begin position="167"/>
        <end position="196"/>
    </location>
</feature>
<dbReference type="SUPFAM" id="SSF82689">
    <property type="entry name" value="Mechanosensitive channel protein MscS (YggB), C-terminal domain"/>
    <property type="match status" value="1"/>
</dbReference>
<accession>C5A5J7</accession>
<dbReference type="Gene3D" id="3.30.70.100">
    <property type="match status" value="1"/>
</dbReference>
<feature type="domain" description="Mechanosensitive ion channel MscS C-terminal" evidence="9">
    <location>
        <begin position="261"/>
        <end position="343"/>
    </location>
</feature>
<dbReference type="Gene3D" id="2.30.30.60">
    <property type="match status" value="1"/>
</dbReference>
<gene>
    <name evidence="11" type="ordered locus">TGAM_1007</name>
</gene>
<evidence type="ECO:0000256" key="1">
    <source>
        <dbReference type="ARBA" id="ARBA00004651"/>
    </source>
</evidence>
<evidence type="ECO:0000256" key="6">
    <source>
        <dbReference type="ARBA" id="ARBA00023136"/>
    </source>
</evidence>
<dbReference type="Pfam" id="PF00924">
    <property type="entry name" value="MS_channel_2nd"/>
    <property type="match status" value="1"/>
</dbReference>
<dbReference type="eggNOG" id="arCOG01568">
    <property type="taxonomic scope" value="Archaea"/>
</dbReference>
<dbReference type="Pfam" id="PF21082">
    <property type="entry name" value="MS_channel_3rd"/>
    <property type="match status" value="1"/>
</dbReference>
<dbReference type="InterPro" id="IPR011014">
    <property type="entry name" value="MscS_channel_TM-2"/>
</dbReference>
<comment type="similarity">
    <text evidence="2">Belongs to the MscS (TC 1.A.23) family.</text>
</comment>
<dbReference type="SUPFAM" id="SSF82861">
    <property type="entry name" value="Mechanosensitive channel protein MscS (YggB), transmembrane region"/>
    <property type="match status" value="1"/>
</dbReference>
<dbReference type="InterPro" id="IPR023408">
    <property type="entry name" value="MscS_beta-dom_sf"/>
</dbReference>
<dbReference type="PaxDb" id="593117-TGAM_1007"/>
<feature type="domain" description="Mechanosensitive ion channel transmembrane helices 2/3" evidence="10">
    <location>
        <begin position="140"/>
        <end position="183"/>
    </location>
</feature>
<comment type="subcellular location">
    <subcellularLocation>
        <location evidence="1">Cell membrane</location>
        <topology evidence="1">Multi-pass membrane protein</topology>
    </subcellularLocation>
</comment>
<keyword evidence="3" id="KW-1003">Cell membrane</keyword>
<reference evidence="11 12" key="1">
    <citation type="journal article" date="2007" name="Genome Biol.">
        <title>Genome analysis and genome-wide proteomics of Thermococcus gammatolerans, the most radioresistant organism known amongst the Archaea.</title>
        <authorList>
            <person name="Zivanovic Y."/>
            <person name="Armengaud J."/>
            <person name="Lagorce A."/>
            <person name="Leplat C."/>
            <person name="Guerin P."/>
            <person name="Dutertre M."/>
            <person name="Anthouard V."/>
            <person name="Forterre P."/>
            <person name="Wincker P."/>
            <person name="Confalonieri F."/>
        </authorList>
    </citation>
    <scope>NUCLEOTIDE SEQUENCE [LARGE SCALE GENOMIC DNA]</scope>
    <source>
        <strain evidence="12">DSM 15229 / JCM 11827 / EJ3</strain>
    </source>
</reference>
<dbReference type="KEGG" id="tga:TGAM_1007"/>
<dbReference type="GO" id="GO:0008381">
    <property type="term" value="F:mechanosensitive monoatomic ion channel activity"/>
    <property type="evidence" value="ECO:0007669"/>
    <property type="project" value="InterPro"/>
</dbReference>
<dbReference type="Gene3D" id="1.10.287.1260">
    <property type="match status" value="1"/>
</dbReference>
<dbReference type="InterPro" id="IPR006685">
    <property type="entry name" value="MscS_channel_2nd"/>
</dbReference>
<dbReference type="InterPro" id="IPR049278">
    <property type="entry name" value="MS_channel_C"/>
</dbReference>
<dbReference type="AlphaFoldDB" id="C5A5J7"/>
<proteinExistence type="inferred from homology"/>
<dbReference type="InterPro" id="IPR010920">
    <property type="entry name" value="LSM_dom_sf"/>
</dbReference>
<evidence type="ECO:0000313" key="11">
    <source>
        <dbReference type="EMBL" id="ACS33509.1"/>
    </source>
</evidence>
<dbReference type="PANTHER" id="PTHR30221:SF20">
    <property type="entry name" value="SMALL-CONDUCTANCE MECHANOSENSITIVE CHANNEL"/>
    <property type="match status" value="1"/>
</dbReference>
<evidence type="ECO:0000259" key="10">
    <source>
        <dbReference type="Pfam" id="PF21088"/>
    </source>
</evidence>
<feature type="domain" description="Mechanosensitive ion channel MscS" evidence="8">
    <location>
        <begin position="184"/>
        <end position="254"/>
    </location>
</feature>
<dbReference type="SUPFAM" id="SSF50182">
    <property type="entry name" value="Sm-like ribonucleoproteins"/>
    <property type="match status" value="1"/>
</dbReference>
<evidence type="ECO:0000256" key="3">
    <source>
        <dbReference type="ARBA" id="ARBA00022475"/>
    </source>
</evidence>
<evidence type="ECO:0000313" key="12">
    <source>
        <dbReference type="Proteomes" id="UP000001488"/>
    </source>
</evidence>
<evidence type="ECO:0000256" key="7">
    <source>
        <dbReference type="SAM" id="Phobius"/>
    </source>
</evidence>
<dbReference type="PANTHER" id="PTHR30221">
    <property type="entry name" value="SMALL-CONDUCTANCE MECHANOSENSITIVE CHANNEL"/>
    <property type="match status" value="1"/>
</dbReference>
<keyword evidence="5 7" id="KW-1133">Transmembrane helix</keyword>
<sequence length="376" mass="41925">MTVFSNLSNATNITISLGPTKITIGLWSVFEAALILLLGFVVARLLRHHIVELSSSVKHVWIINEDTAKTVHNMVVLIALFYALKVLGLLDYKVGGSSVSEILSALVVFYSVYVLAKKSKDYLIMHAAPSELPEVQIKAKILYYTLITIAFFIALNIAGLTGRLTTIIAAAGITGIVLGFASQTVIANFISGLFLYSDKPLEIGQAIRLEVEGNVVEGVVEDIRILSTRIRQWDGTLVRVPNEKLFNSNIINLQKFPVRRVDIVVGIAYKEDTSRAIDVIRRTLDEMPLVLAEPEPWIYVTELGDSSVNLSVRAWVPSDKWFDVRTEIVERIKRALDDAGIEIPFPQRVNWFPEPIRIKLEDSDSSNTFIRGGEKF</sequence>
<keyword evidence="12" id="KW-1185">Reference proteome</keyword>
<protein>
    <submittedName>
        <fullName evidence="11">Small conductance mechanosensitive channel (MscS)</fullName>
    </submittedName>
</protein>
<evidence type="ECO:0000256" key="5">
    <source>
        <dbReference type="ARBA" id="ARBA00022989"/>
    </source>
</evidence>
<dbReference type="Pfam" id="PF21088">
    <property type="entry name" value="MS_channel_1st"/>
    <property type="match status" value="1"/>
</dbReference>
<dbReference type="InterPro" id="IPR045275">
    <property type="entry name" value="MscS_archaea/bacteria_type"/>
</dbReference>
<evidence type="ECO:0000256" key="4">
    <source>
        <dbReference type="ARBA" id="ARBA00022692"/>
    </source>
</evidence>
<feature type="transmembrane region" description="Helical" evidence="7">
    <location>
        <begin position="96"/>
        <end position="116"/>
    </location>
</feature>
<evidence type="ECO:0000259" key="9">
    <source>
        <dbReference type="Pfam" id="PF21082"/>
    </source>
</evidence>
<feature type="transmembrane region" description="Helical" evidence="7">
    <location>
        <begin position="67"/>
        <end position="84"/>
    </location>
</feature>
<dbReference type="InterPro" id="IPR049142">
    <property type="entry name" value="MS_channel_1st"/>
</dbReference>
<keyword evidence="6 7" id="KW-0472">Membrane</keyword>
<dbReference type="PATRIC" id="fig|593117.10.peg.1003"/>
<evidence type="ECO:0000259" key="8">
    <source>
        <dbReference type="Pfam" id="PF00924"/>
    </source>
</evidence>
<evidence type="ECO:0000256" key="2">
    <source>
        <dbReference type="ARBA" id="ARBA00008017"/>
    </source>
</evidence>
<name>C5A5J7_THEGJ</name>
<dbReference type="InterPro" id="IPR011066">
    <property type="entry name" value="MscS_channel_C_sf"/>
</dbReference>
<dbReference type="STRING" id="593117.TGAM_1007"/>
<dbReference type="GO" id="GO:0005886">
    <property type="term" value="C:plasma membrane"/>
    <property type="evidence" value="ECO:0007669"/>
    <property type="project" value="UniProtKB-SubCell"/>
</dbReference>
<dbReference type="Proteomes" id="UP000001488">
    <property type="component" value="Chromosome"/>
</dbReference>
<keyword evidence="4 7" id="KW-0812">Transmembrane</keyword>
<dbReference type="HOGENOM" id="CLU_037945_1_0_2"/>